<proteinExistence type="predicted"/>
<comment type="caution">
    <text evidence="3">The sequence shown here is derived from an EMBL/GenBank/DDBJ whole genome shotgun (WGS) entry which is preliminary data.</text>
</comment>
<feature type="signal peptide" evidence="2">
    <location>
        <begin position="1"/>
        <end position="30"/>
    </location>
</feature>
<feature type="chain" id="PRO_5009581914" description="DUF5667 domain-containing protein" evidence="2">
    <location>
        <begin position="31"/>
        <end position="182"/>
    </location>
</feature>
<evidence type="ECO:0000256" key="2">
    <source>
        <dbReference type="SAM" id="SignalP"/>
    </source>
</evidence>
<organism evidence="3 4">
    <name type="scientific">Candidatus Jacksonbacteria bacterium RIFCSPLOWO2_02_FULL_44_20</name>
    <dbReference type="NCBI Taxonomy" id="1798460"/>
    <lineage>
        <taxon>Bacteria</taxon>
        <taxon>Candidatus Jacksoniibacteriota</taxon>
    </lineage>
</organism>
<evidence type="ECO:0000256" key="1">
    <source>
        <dbReference type="SAM" id="Coils"/>
    </source>
</evidence>
<evidence type="ECO:0000313" key="4">
    <source>
        <dbReference type="Proteomes" id="UP000178315"/>
    </source>
</evidence>
<dbReference type="EMBL" id="MHJU01000012">
    <property type="protein sequence ID" value="OGY73468.1"/>
    <property type="molecule type" value="Genomic_DNA"/>
</dbReference>
<sequence>MKYTKILIVAATFTFVAAMVAMLFVGGVNAQQTAPNAEDRKEIQQGREEARDLKNEDRKATRITRAKLRGQNIIERATIRIDKLEKLNIKATDLTQKMQEKEIDITLATASLQAATEKIALARASVSEAKTMLDQLENAEDPLAVAKNFKSKMTEVYKTLVDARQSMKEGIQLLKSAKTTTN</sequence>
<protein>
    <recommendedName>
        <fullName evidence="5">DUF5667 domain-containing protein</fullName>
    </recommendedName>
</protein>
<evidence type="ECO:0008006" key="5">
    <source>
        <dbReference type="Google" id="ProtNLM"/>
    </source>
</evidence>
<keyword evidence="1" id="KW-0175">Coiled coil</keyword>
<gene>
    <name evidence="3" type="ORF">A3H61_04950</name>
</gene>
<dbReference type="AlphaFoldDB" id="A0A1G2A989"/>
<reference evidence="3 4" key="1">
    <citation type="journal article" date="2016" name="Nat. Commun.">
        <title>Thousands of microbial genomes shed light on interconnected biogeochemical processes in an aquifer system.</title>
        <authorList>
            <person name="Anantharaman K."/>
            <person name="Brown C.T."/>
            <person name="Hug L.A."/>
            <person name="Sharon I."/>
            <person name="Castelle C.J."/>
            <person name="Probst A.J."/>
            <person name="Thomas B.C."/>
            <person name="Singh A."/>
            <person name="Wilkins M.J."/>
            <person name="Karaoz U."/>
            <person name="Brodie E.L."/>
            <person name="Williams K.H."/>
            <person name="Hubbard S.S."/>
            <person name="Banfield J.F."/>
        </authorList>
    </citation>
    <scope>NUCLEOTIDE SEQUENCE [LARGE SCALE GENOMIC DNA]</scope>
</reference>
<feature type="coiled-coil region" evidence="1">
    <location>
        <begin position="36"/>
        <end position="139"/>
    </location>
</feature>
<name>A0A1G2A989_9BACT</name>
<dbReference type="Proteomes" id="UP000178315">
    <property type="component" value="Unassembled WGS sequence"/>
</dbReference>
<accession>A0A1G2A989</accession>
<evidence type="ECO:0000313" key="3">
    <source>
        <dbReference type="EMBL" id="OGY73468.1"/>
    </source>
</evidence>
<keyword evidence="2" id="KW-0732">Signal</keyword>